<feature type="transmembrane region" description="Helical" evidence="15">
    <location>
        <begin position="406"/>
        <end position="424"/>
    </location>
</feature>
<evidence type="ECO:0000313" key="18">
    <source>
        <dbReference type="Proteomes" id="UP000311382"/>
    </source>
</evidence>
<keyword evidence="5" id="KW-1003">Cell membrane</keyword>
<dbReference type="EMBL" id="SOZI01000146">
    <property type="protein sequence ID" value="TNY18301.1"/>
    <property type="molecule type" value="Genomic_DNA"/>
</dbReference>
<evidence type="ECO:0000256" key="14">
    <source>
        <dbReference type="SAM" id="MobiDB-lite"/>
    </source>
</evidence>
<dbReference type="GO" id="GO:0015677">
    <property type="term" value="P:copper ion import"/>
    <property type="evidence" value="ECO:0007669"/>
    <property type="project" value="TreeGrafter"/>
</dbReference>
<evidence type="ECO:0000256" key="4">
    <source>
        <dbReference type="ARBA" id="ARBA00022448"/>
    </source>
</evidence>
<evidence type="ECO:0000256" key="11">
    <source>
        <dbReference type="ARBA" id="ARBA00023136"/>
    </source>
</evidence>
<dbReference type="CDD" id="cd06186">
    <property type="entry name" value="NOX_Duox_like_FAD_NADP"/>
    <property type="match status" value="1"/>
</dbReference>
<evidence type="ECO:0000256" key="7">
    <source>
        <dbReference type="ARBA" id="ARBA00022982"/>
    </source>
</evidence>
<dbReference type="PANTHER" id="PTHR32361:SF9">
    <property type="entry name" value="FERRIC REDUCTASE TRANSMEMBRANE COMPONENT 3-RELATED"/>
    <property type="match status" value="1"/>
</dbReference>
<protein>
    <recommendedName>
        <fullName evidence="3">ferric-chelate reductase (NADPH)</fullName>
        <ecNumber evidence="3">1.16.1.9</ecNumber>
    </recommendedName>
</protein>
<dbReference type="InterPro" id="IPR013112">
    <property type="entry name" value="FAD-bd_8"/>
</dbReference>
<dbReference type="SFLD" id="SFLDS00052">
    <property type="entry name" value="Ferric_Reductase_Domain"/>
    <property type="match status" value="2"/>
</dbReference>
<dbReference type="GO" id="GO:0006879">
    <property type="term" value="P:intracellular iron ion homeostasis"/>
    <property type="evidence" value="ECO:0007669"/>
    <property type="project" value="TreeGrafter"/>
</dbReference>
<evidence type="ECO:0000256" key="6">
    <source>
        <dbReference type="ARBA" id="ARBA00022692"/>
    </source>
</evidence>
<comment type="caution">
    <text evidence="17">The sequence shown here is derived from an EMBL/GenBank/DDBJ whole genome shotgun (WGS) entry which is preliminary data.</text>
</comment>
<keyword evidence="7" id="KW-0249">Electron transport</keyword>
<feature type="compositionally biased region" description="Basic and acidic residues" evidence="14">
    <location>
        <begin position="891"/>
        <end position="900"/>
    </location>
</feature>
<comment type="subcellular location">
    <subcellularLocation>
        <location evidence="1">Cell membrane</location>
        <topology evidence="1">Multi-pass membrane protein</topology>
    </subcellularLocation>
</comment>
<evidence type="ECO:0000256" key="9">
    <source>
        <dbReference type="ARBA" id="ARBA00023002"/>
    </source>
</evidence>
<feature type="transmembrane region" description="Helical" evidence="15">
    <location>
        <begin position="160"/>
        <end position="183"/>
    </location>
</feature>
<feature type="region of interest" description="Disordered" evidence="14">
    <location>
        <begin position="721"/>
        <end position="806"/>
    </location>
</feature>
<dbReference type="AlphaFoldDB" id="A0A5C5FR79"/>
<dbReference type="InterPro" id="IPR017927">
    <property type="entry name" value="FAD-bd_FR_type"/>
</dbReference>
<dbReference type="OrthoDB" id="10006946at2759"/>
<feature type="region of interest" description="Disordered" evidence="14">
    <location>
        <begin position="891"/>
        <end position="912"/>
    </location>
</feature>
<evidence type="ECO:0000256" key="15">
    <source>
        <dbReference type="SAM" id="Phobius"/>
    </source>
</evidence>
<keyword evidence="11 15" id="KW-0472">Membrane</keyword>
<evidence type="ECO:0000259" key="16">
    <source>
        <dbReference type="PROSITE" id="PS51384"/>
    </source>
</evidence>
<feature type="domain" description="FAD-binding FR-type" evidence="16">
    <location>
        <begin position="494"/>
        <end position="628"/>
    </location>
</feature>
<keyword evidence="10" id="KW-0406">Ion transport</keyword>
<dbReference type="Pfam" id="PF08030">
    <property type="entry name" value="NAD_binding_6"/>
    <property type="match status" value="1"/>
</dbReference>
<keyword evidence="4" id="KW-0813">Transport</keyword>
<proteinExistence type="inferred from homology"/>
<dbReference type="InterPro" id="IPR013121">
    <property type="entry name" value="Fe_red_NAD-bd_6"/>
</dbReference>
<dbReference type="STRING" id="5288.A0A5C5FR79"/>
<evidence type="ECO:0000256" key="1">
    <source>
        <dbReference type="ARBA" id="ARBA00004651"/>
    </source>
</evidence>
<dbReference type="GO" id="GO:0006826">
    <property type="term" value="P:iron ion transport"/>
    <property type="evidence" value="ECO:0007669"/>
    <property type="project" value="TreeGrafter"/>
</dbReference>
<dbReference type="EC" id="1.16.1.9" evidence="3"/>
<dbReference type="SUPFAM" id="SSF63380">
    <property type="entry name" value="Riboflavin synthase domain-like"/>
    <property type="match status" value="1"/>
</dbReference>
<keyword evidence="9" id="KW-0560">Oxidoreductase</keyword>
<dbReference type="PROSITE" id="PS51384">
    <property type="entry name" value="FAD_FR"/>
    <property type="match status" value="1"/>
</dbReference>
<feature type="transmembrane region" description="Helical" evidence="15">
    <location>
        <begin position="298"/>
        <end position="316"/>
    </location>
</feature>
<evidence type="ECO:0000256" key="2">
    <source>
        <dbReference type="ARBA" id="ARBA00006278"/>
    </source>
</evidence>
<evidence type="ECO:0000313" key="17">
    <source>
        <dbReference type="EMBL" id="TNY18301.1"/>
    </source>
</evidence>
<evidence type="ECO:0000256" key="10">
    <source>
        <dbReference type="ARBA" id="ARBA00023065"/>
    </source>
</evidence>
<dbReference type="PANTHER" id="PTHR32361">
    <property type="entry name" value="FERRIC/CUPRIC REDUCTASE TRANSMEMBRANE COMPONENT"/>
    <property type="match status" value="1"/>
</dbReference>
<keyword evidence="6 15" id="KW-0812">Transmembrane</keyword>
<reference evidence="17 18" key="1">
    <citation type="submission" date="2019-03" db="EMBL/GenBank/DDBJ databases">
        <title>Rhodosporidium diobovatum UCD-FST 08-225 genome sequencing, assembly, and annotation.</title>
        <authorList>
            <person name="Fakankun I.U."/>
            <person name="Fristensky B."/>
            <person name="Levin D.B."/>
        </authorList>
    </citation>
    <scope>NUCLEOTIDE SEQUENCE [LARGE SCALE GENOMIC DNA]</scope>
    <source>
        <strain evidence="17 18">UCD-FST 08-225</strain>
    </source>
</reference>
<accession>A0A5C5FR79</accession>
<dbReference type="InterPro" id="IPR051410">
    <property type="entry name" value="Ferric/Cupric_Reductase"/>
</dbReference>
<dbReference type="Proteomes" id="UP000311382">
    <property type="component" value="Unassembled WGS sequence"/>
</dbReference>
<dbReference type="Pfam" id="PF01794">
    <property type="entry name" value="Ferric_reduct"/>
    <property type="match status" value="1"/>
</dbReference>
<keyword evidence="12" id="KW-0325">Glycoprotein</keyword>
<dbReference type="GO" id="GO:0005886">
    <property type="term" value="C:plasma membrane"/>
    <property type="evidence" value="ECO:0007669"/>
    <property type="project" value="UniProtKB-SubCell"/>
</dbReference>
<dbReference type="Pfam" id="PF08022">
    <property type="entry name" value="FAD_binding_8"/>
    <property type="match status" value="1"/>
</dbReference>
<dbReference type="InterPro" id="IPR013130">
    <property type="entry name" value="Fe3_Rdtase_TM_dom"/>
</dbReference>
<feature type="transmembrane region" description="Helical" evidence="15">
    <location>
        <begin position="336"/>
        <end position="355"/>
    </location>
</feature>
<sequence>MSTSAVLATASYVPPGARTTAAAAAATTTTKASISFASKAGATGAGTATSSALVADATGGVDSSSLLQYFTRPYIDAHTLSKPTWRYAYILWFAIPGTLLLWSAAYHISGSSTRTGGSAVGAWFRKWSIRRITWTRRVGSGGGSGAAAEKGDGARSRKKVVWASPTVAQMIAVATLIVVAILASFVGDDYIRPTACTFGGECGFSGSSGPPKSNYRLRLRRGVNNPNGWAPFNDPLLASSNVNIAANAWTAAARLGLISYAMLPLVVTLALKQWPFNIWATPFLTNYHFDKTAILHRWSGRVVWLFSTGHAIGWMWQLTYDRDPFGRMVLVPAFGWYRFVCGVVCWFLLTFLTALSFKPLRKRFYEAFYWSHIVLVIGVLATAIVHHKPLMYWPIAALAWWGAERAFRLAALLYLNGILEGVWFRPSRSAARSRSSGGSFAEKGAGDDALEEPFAVPATGAGDSAHYPPSGFASPGFAAPYTPSAAPSSPTLYAHPRPLTSLELAPRGFATAQLLPGRTVRLALHVPHALRWAPGQHVLLYVPGVRALESHPYTIAGVDPRAATAGDEGKKGVRPATKGSEVVLLVRAQKGFSRALWDHVAAQRRRAQHEAVTLRALVSWPMGSAGRANWGAYESLVIVCGGTGISFGIAVLENACRRMAQAQREGKGEGRRMWRGTRVRFVWIMREYAHLSWVASTLRRCIEMCDSSQLQVDLFVTHDAPKAPRRPRTSHKPHSAAALDDELAPPSAPFARGDRSGSRGRGSIASELSDWSDSDAEGAVSPSASPRASFTRRPSEPALPDEYDGEIDSVTDLVLFDGEDDYRSPGEATVSAELKKQGKLRRALSRRGQGGSLRRPQRETAAPPRDDTFLQTTSATPIALASHDPSFEALPLDHRDEVDSKPTYASPYDDYAAPSSTLSYGDLGQGARADSFDYGSTYGGYDDAQTLGGGGEAGASRHNLVKAAQRPGVSSSSRRSSHADALNSLAGPSAGSGDVEGGLHDLTLQEQDDLEAVAELAKTGYPRLKAILDDEVERSNGKTCVACCGPSSLNSIVRNLVASRIDLRRVAKGDPRGQVSLVVEDFAS</sequence>
<dbReference type="Gene3D" id="3.40.50.80">
    <property type="entry name" value="Nucleotide-binding domain of ferredoxin-NADP reductase (FNR) module"/>
    <property type="match status" value="1"/>
</dbReference>
<dbReference type="InterPro" id="IPR039261">
    <property type="entry name" value="FNR_nucleotide-bd"/>
</dbReference>
<evidence type="ECO:0000256" key="12">
    <source>
        <dbReference type="ARBA" id="ARBA00023180"/>
    </source>
</evidence>
<feature type="region of interest" description="Disordered" evidence="14">
    <location>
        <begin position="818"/>
        <end position="870"/>
    </location>
</feature>
<feature type="transmembrane region" description="Helical" evidence="15">
    <location>
        <begin position="632"/>
        <end position="652"/>
    </location>
</feature>
<name>A0A5C5FR79_9BASI</name>
<evidence type="ECO:0000256" key="5">
    <source>
        <dbReference type="ARBA" id="ARBA00022475"/>
    </source>
</evidence>
<comment type="catalytic activity">
    <reaction evidence="13">
        <text>2 a Fe(II)-siderophore + NADP(+) + H(+) = 2 a Fe(III)-siderophore + NADPH</text>
        <dbReference type="Rhea" id="RHEA:28795"/>
        <dbReference type="Rhea" id="RHEA-COMP:11342"/>
        <dbReference type="Rhea" id="RHEA-COMP:11344"/>
        <dbReference type="ChEBI" id="CHEBI:15378"/>
        <dbReference type="ChEBI" id="CHEBI:29033"/>
        <dbReference type="ChEBI" id="CHEBI:29034"/>
        <dbReference type="ChEBI" id="CHEBI:57783"/>
        <dbReference type="ChEBI" id="CHEBI:58349"/>
        <dbReference type="EC" id="1.16.1.9"/>
    </reaction>
</comment>
<keyword evidence="18" id="KW-1185">Reference proteome</keyword>
<comment type="similarity">
    <text evidence="2">Belongs to the ferric reductase (FRE) family.</text>
</comment>
<gene>
    <name evidence="17" type="ORF">DMC30DRAFT_63429</name>
</gene>
<evidence type="ECO:0000256" key="3">
    <source>
        <dbReference type="ARBA" id="ARBA00012668"/>
    </source>
</evidence>
<keyword evidence="8 15" id="KW-1133">Transmembrane helix</keyword>
<feature type="compositionally biased region" description="Basic residues" evidence="14">
    <location>
        <begin position="723"/>
        <end position="734"/>
    </location>
</feature>
<evidence type="ECO:0000256" key="8">
    <source>
        <dbReference type="ARBA" id="ARBA00022989"/>
    </source>
</evidence>
<feature type="transmembrane region" description="Helical" evidence="15">
    <location>
        <begin position="89"/>
        <end position="108"/>
    </location>
</feature>
<feature type="region of interest" description="Disordered" evidence="14">
    <location>
        <begin position="963"/>
        <end position="999"/>
    </location>
</feature>
<feature type="transmembrane region" description="Helical" evidence="15">
    <location>
        <begin position="367"/>
        <end position="386"/>
    </location>
</feature>
<dbReference type="InterPro" id="IPR017938">
    <property type="entry name" value="Riboflavin_synthase-like_b-brl"/>
</dbReference>
<dbReference type="GO" id="GO:0052851">
    <property type="term" value="F:ferric-chelate reductase (NADPH) activity"/>
    <property type="evidence" value="ECO:0007669"/>
    <property type="project" value="UniProtKB-EC"/>
</dbReference>
<organism evidence="17 18">
    <name type="scientific">Rhodotorula diobovata</name>
    <dbReference type="NCBI Taxonomy" id="5288"/>
    <lineage>
        <taxon>Eukaryota</taxon>
        <taxon>Fungi</taxon>
        <taxon>Dikarya</taxon>
        <taxon>Basidiomycota</taxon>
        <taxon>Pucciniomycotina</taxon>
        <taxon>Microbotryomycetes</taxon>
        <taxon>Sporidiobolales</taxon>
        <taxon>Sporidiobolaceae</taxon>
        <taxon>Rhodotorula</taxon>
    </lineage>
</organism>
<evidence type="ECO:0000256" key="13">
    <source>
        <dbReference type="ARBA" id="ARBA00048483"/>
    </source>
</evidence>